<dbReference type="SUPFAM" id="SSF55729">
    <property type="entry name" value="Acyl-CoA N-acyltransferases (Nat)"/>
    <property type="match status" value="1"/>
</dbReference>
<gene>
    <name evidence="2" type="ORF">R9X50_00114500</name>
</gene>
<dbReference type="Pfam" id="PF00583">
    <property type="entry name" value="Acetyltransf_1"/>
    <property type="match status" value="1"/>
</dbReference>
<dbReference type="PROSITE" id="PS51186">
    <property type="entry name" value="GNAT"/>
    <property type="match status" value="1"/>
</dbReference>
<name>A0AAQ3LZQ3_9PEZI</name>
<dbReference type="PANTHER" id="PTHR42791:SF17">
    <property type="entry name" value="ACETYLTRANSFERASE, GNAT FAMILY FAMILY (AFU_ORTHOLOGUE AFUA_8G05690)"/>
    <property type="match status" value="1"/>
</dbReference>
<dbReference type="InterPro" id="IPR052523">
    <property type="entry name" value="Trichothecene_AcTrans"/>
</dbReference>
<dbReference type="EMBL" id="CP138581">
    <property type="protein sequence ID" value="WPG98356.1"/>
    <property type="molecule type" value="Genomic_DNA"/>
</dbReference>
<accession>A0AAQ3LZQ3</accession>
<keyword evidence="3" id="KW-1185">Reference proteome</keyword>
<evidence type="ECO:0000313" key="3">
    <source>
        <dbReference type="Proteomes" id="UP001303373"/>
    </source>
</evidence>
<evidence type="ECO:0000259" key="1">
    <source>
        <dbReference type="PROSITE" id="PS51186"/>
    </source>
</evidence>
<evidence type="ECO:0000313" key="2">
    <source>
        <dbReference type="EMBL" id="WPG98356.1"/>
    </source>
</evidence>
<dbReference type="CDD" id="cd04301">
    <property type="entry name" value="NAT_SF"/>
    <property type="match status" value="1"/>
</dbReference>
<dbReference type="GO" id="GO:0016747">
    <property type="term" value="F:acyltransferase activity, transferring groups other than amino-acyl groups"/>
    <property type="evidence" value="ECO:0007669"/>
    <property type="project" value="InterPro"/>
</dbReference>
<sequence>MPFTLAPLQKEDIQASVEIYFLAFQNAHSLACWPRTPSIQAWWTEMLDNELTEPGAHWVKTIDSQTGELAGFGKWQEPKPGVSVDDVLPEWPREADGELCQRTFGEWARRHRDLMGARGHWYLEIVATHPKFQGQGAGSLMLRYGTERADAAGVEAYLEASPEAVPLYEKFGFREVGRTDTFINNERVKETWYRNLFMLRPAKRHEEITESGLV</sequence>
<proteinExistence type="predicted"/>
<dbReference type="InterPro" id="IPR000182">
    <property type="entry name" value="GNAT_dom"/>
</dbReference>
<feature type="domain" description="N-acetyltransferase" evidence="1">
    <location>
        <begin position="3"/>
        <end position="203"/>
    </location>
</feature>
<dbReference type="InterPro" id="IPR016181">
    <property type="entry name" value="Acyl_CoA_acyltransferase"/>
</dbReference>
<organism evidence="2 3">
    <name type="scientific">Acrodontium crateriforme</name>
    <dbReference type="NCBI Taxonomy" id="150365"/>
    <lineage>
        <taxon>Eukaryota</taxon>
        <taxon>Fungi</taxon>
        <taxon>Dikarya</taxon>
        <taxon>Ascomycota</taxon>
        <taxon>Pezizomycotina</taxon>
        <taxon>Dothideomycetes</taxon>
        <taxon>Dothideomycetidae</taxon>
        <taxon>Mycosphaerellales</taxon>
        <taxon>Teratosphaeriaceae</taxon>
        <taxon>Acrodontium</taxon>
    </lineage>
</organism>
<dbReference type="Proteomes" id="UP001303373">
    <property type="component" value="Chromosome 2"/>
</dbReference>
<dbReference type="Gene3D" id="3.40.630.30">
    <property type="match status" value="1"/>
</dbReference>
<dbReference type="PANTHER" id="PTHR42791">
    <property type="entry name" value="GNAT FAMILY ACETYLTRANSFERASE"/>
    <property type="match status" value="1"/>
</dbReference>
<reference evidence="2 3" key="1">
    <citation type="submission" date="2023-11" db="EMBL/GenBank/DDBJ databases">
        <title>An acidophilic fungus is an integral part of prey digestion in a carnivorous sundew plant.</title>
        <authorList>
            <person name="Tsai I.J."/>
        </authorList>
    </citation>
    <scope>NUCLEOTIDE SEQUENCE [LARGE SCALE GENOMIC DNA]</scope>
    <source>
        <strain evidence="2">169a</strain>
    </source>
</reference>
<dbReference type="AlphaFoldDB" id="A0AAQ3LZQ3"/>
<protein>
    <submittedName>
        <fullName evidence="2">Acyl-CoA N-acyltransferase</fullName>
    </submittedName>
</protein>